<organism evidence="6">
    <name type="scientific">Streptantibioticus silvisoli</name>
    <dbReference type="NCBI Taxonomy" id="2705255"/>
    <lineage>
        <taxon>Bacteria</taxon>
        <taxon>Bacillati</taxon>
        <taxon>Actinomycetota</taxon>
        <taxon>Actinomycetes</taxon>
        <taxon>Kitasatosporales</taxon>
        <taxon>Streptomycetaceae</taxon>
        <taxon>Streptantibioticus</taxon>
    </lineage>
</organism>
<keyword evidence="3 4" id="KW-0378">Hydrolase</keyword>
<dbReference type="PANTHER" id="PTHR11069">
    <property type="entry name" value="GLUCOSYLCERAMIDASE"/>
    <property type="match status" value="1"/>
</dbReference>
<dbReference type="InterPro" id="IPR017853">
    <property type="entry name" value="GH"/>
</dbReference>
<evidence type="ECO:0000256" key="3">
    <source>
        <dbReference type="ARBA" id="ARBA00022801"/>
    </source>
</evidence>
<evidence type="ECO:0000256" key="2">
    <source>
        <dbReference type="ARBA" id="ARBA00022729"/>
    </source>
</evidence>
<dbReference type="GO" id="GO:0006680">
    <property type="term" value="P:glucosylceramide catabolic process"/>
    <property type="evidence" value="ECO:0007669"/>
    <property type="project" value="TreeGrafter"/>
</dbReference>
<comment type="similarity">
    <text evidence="1 4">Belongs to the glycosyl hydrolase 30 family.</text>
</comment>
<feature type="domain" description="Ricin B lectin" evidence="5">
    <location>
        <begin position="488"/>
        <end position="614"/>
    </location>
</feature>
<sequence length="615" mass="64843">MLLNAPGAAQAAPAPAALSPAANEPVNIWLTTTNDSGGRNVTRGLQQQTPIAFAPGSGSTGQTVNVDENTKYQQFTGGGASMTDTAGYLLNSSGALSASTRSQVMTKLFDPTNGIGLDFLRNPMGASDLARSDYTFDDMPTGQTDASLANFSIGHDLTDVLPLTKQAEQLNPDLKVMATPWTAPAWMKDSDSDDQGWLQSQYYAAYAQYFVKYIQAYQAQGVHIDYVSPQNEPTCCSGYPSMQWNGTGLDYFTGTDLLPALHAANLSTKVLALDWNWSNYASYGAPTLDDSAIRNDSLFGGIAWHGYDEGSAAEQTTVHNEYPNVDAFDTEHSGGTWIANQQNEDMNNIIDYTRNWGKSVVKWSLAVDQNMGPHNAGCGTCTGLITVHNGDASSGQVDYTVEYYDMGQLTKFVKPGAYRIDSTANSTIPNVAWQNPDGSKALVAYNGTSSAQPLTVNWGGETFTYSVPAATSATFTWAGTQSAGGSSNSSGRITGYGGKCADVVGAGTANGTAVDLYTCNGSSAQTWTVGTDGTIKALGKCLDLTSAGTANGTQAQLYDCNGTAAQQWKPGANGSLVNPASGRCLDATGPSSADGTRLQIWDCTGATNQQWTLPS</sequence>
<dbReference type="Gene3D" id="2.60.40.1180">
    <property type="entry name" value="Golgi alpha-mannosidase II"/>
    <property type="match status" value="1"/>
</dbReference>
<dbReference type="Pfam" id="PF02055">
    <property type="entry name" value="Glyco_hydro_30"/>
    <property type="match status" value="1"/>
</dbReference>
<dbReference type="InterPro" id="IPR000772">
    <property type="entry name" value="Ricin_B_lectin"/>
</dbReference>
<keyword evidence="2" id="KW-0732">Signal</keyword>
<reference evidence="6" key="1">
    <citation type="submission" date="2023-05" db="EMBL/GenBank/DDBJ databases">
        <title>Streptantibioticus silvisoli sp. nov., acidotolerant actinomycetes 1 from pine litter.</title>
        <authorList>
            <person name="Swiecimska M."/>
            <person name="Golinska P."/>
            <person name="Sangal V."/>
            <person name="Wachnowicz B."/>
            <person name="Goodfellow M."/>
        </authorList>
    </citation>
    <scope>NUCLEOTIDE SEQUENCE</scope>
    <source>
        <strain evidence="6">SL13</strain>
    </source>
</reference>
<dbReference type="InterPro" id="IPR001139">
    <property type="entry name" value="Glyco_hydro_30"/>
</dbReference>
<dbReference type="Gene3D" id="2.80.10.50">
    <property type="match status" value="2"/>
</dbReference>
<accession>A0AA90HDL2</accession>
<name>A0AA90HDL2_9ACTN</name>
<evidence type="ECO:0000256" key="4">
    <source>
        <dbReference type="RuleBase" id="RU361188"/>
    </source>
</evidence>
<dbReference type="AlphaFoldDB" id="A0AA90HDL2"/>
<dbReference type="PANTHER" id="PTHR11069:SF23">
    <property type="entry name" value="LYSOSOMAL ACID GLUCOSYLCERAMIDASE"/>
    <property type="match status" value="1"/>
</dbReference>
<dbReference type="InterPro" id="IPR035992">
    <property type="entry name" value="Ricin_B-like_lectins"/>
</dbReference>
<evidence type="ECO:0000256" key="1">
    <source>
        <dbReference type="ARBA" id="ARBA00005382"/>
    </source>
</evidence>
<dbReference type="Gene3D" id="3.20.20.80">
    <property type="entry name" value="Glycosidases"/>
    <property type="match status" value="1"/>
</dbReference>
<dbReference type="EMBL" id="JABXJJ020000076">
    <property type="protein sequence ID" value="MDI5974432.1"/>
    <property type="molecule type" value="Genomic_DNA"/>
</dbReference>
<dbReference type="PRINTS" id="PR00843">
    <property type="entry name" value="GLHYDRLASE30"/>
</dbReference>
<dbReference type="InterPro" id="IPR013780">
    <property type="entry name" value="Glyco_hydro_b"/>
</dbReference>
<comment type="caution">
    <text evidence="6">The sequence shown here is derived from an EMBL/GenBank/DDBJ whole genome shotgun (WGS) entry which is preliminary data.</text>
</comment>
<evidence type="ECO:0000313" key="6">
    <source>
        <dbReference type="EMBL" id="MDI5974432.1"/>
    </source>
</evidence>
<dbReference type="Pfam" id="PF17189">
    <property type="entry name" value="Glyco_hydro_30C"/>
    <property type="match status" value="1"/>
</dbReference>
<dbReference type="GO" id="GO:0016020">
    <property type="term" value="C:membrane"/>
    <property type="evidence" value="ECO:0007669"/>
    <property type="project" value="GOC"/>
</dbReference>
<dbReference type="SUPFAM" id="SSF51445">
    <property type="entry name" value="(Trans)glycosidases"/>
    <property type="match status" value="1"/>
</dbReference>
<proteinExistence type="inferred from homology"/>
<dbReference type="InterPro" id="IPR033453">
    <property type="entry name" value="Glyco_hydro_30_TIM-barrel"/>
</dbReference>
<dbReference type="CDD" id="cd23451">
    <property type="entry name" value="beta-trefoil_Ricin_laminarinase"/>
    <property type="match status" value="1"/>
</dbReference>
<protein>
    <submittedName>
        <fullName evidence="6">Ricin-type beta-trefoil lectin domain protein</fullName>
    </submittedName>
</protein>
<dbReference type="InterPro" id="IPR033452">
    <property type="entry name" value="GH30_C"/>
</dbReference>
<evidence type="ECO:0000259" key="5">
    <source>
        <dbReference type="SMART" id="SM00458"/>
    </source>
</evidence>
<dbReference type="SUPFAM" id="SSF50370">
    <property type="entry name" value="Ricin B-like lectins"/>
    <property type="match status" value="1"/>
</dbReference>
<dbReference type="GO" id="GO:0004348">
    <property type="term" value="F:glucosylceramidase activity"/>
    <property type="evidence" value="ECO:0007669"/>
    <property type="project" value="InterPro"/>
</dbReference>
<dbReference type="Pfam" id="PF00652">
    <property type="entry name" value="Ricin_B_lectin"/>
    <property type="match status" value="1"/>
</dbReference>
<dbReference type="SMART" id="SM00458">
    <property type="entry name" value="RICIN"/>
    <property type="match status" value="1"/>
</dbReference>
<dbReference type="SUPFAM" id="SSF51011">
    <property type="entry name" value="Glycosyl hydrolase domain"/>
    <property type="match status" value="1"/>
</dbReference>
<keyword evidence="4" id="KW-0326">Glycosidase</keyword>
<dbReference type="PROSITE" id="PS50231">
    <property type="entry name" value="RICIN_B_LECTIN"/>
    <property type="match status" value="1"/>
</dbReference>
<gene>
    <name evidence="6" type="ORF">POF50_034660</name>
</gene>